<evidence type="ECO:0000256" key="1">
    <source>
        <dbReference type="SAM" id="MobiDB-lite"/>
    </source>
</evidence>
<feature type="compositionally biased region" description="Basic and acidic residues" evidence="1">
    <location>
        <begin position="47"/>
        <end position="57"/>
    </location>
</feature>
<sequence length="105" mass="11437">MISLSLFSPGERQVFPPALTELILASSRTVSKYRVDLQIISIDLRQKRGSTEQDPRCSRTRRSAGATPCPGGSRPGIEGAATVDMRLGKDASAYILDINLSCQRE</sequence>
<evidence type="ECO:0000313" key="3">
    <source>
        <dbReference type="Proteomes" id="UP001283361"/>
    </source>
</evidence>
<dbReference type="AlphaFoldDB" id="A0AAE1CNL0"/>
<accession>A0AAE1CNL0</accession>
<comment type="caution">
    <text evidence="2">The sequence shown here is derived from an EMBL/GenBank/DDBJ whole genome shotgun (WGS) entry which is preliminary data.</text>
</comment>
<reference evidence="2" key="1">
    <citation type="journal article" date="2023" name="G3 (Bethesda)">
        <title>A reference genome for the long-term kleptoplast-retaining sea slug Elysia crispata morphotype clarki.</title>
        <authorList>
            <person name="Eastman K.E."/>
            <person name="Pendleton A.L."/>
            <person name="Shaikh M.A."/>
            <person name="Suttiyut T."/>
            <person name="Ogas R."/>
            <person name="Tomko P."/>
            <person name="Gavelis G."/>
            <person name="Widhalm J.R."/>
            <person name="Wisecaver J.H."/>
        </authorList>
    </citation>
    <scope>NUCLEOTIDE SEQUENCE</scope>
    <source>
        <strain evidence="2">ECLA1</strain>
    </source>
</reference>
<feature type="region of interest" description="Disordered" evidence="1">
    <location>
        <begin position="47"/>
        <end position="78"/>
    </location>
</feature>
<protein>
    <submittedName>
        <fullName evidence="2">Uncharacterized protein</fullName>
    </submittedName>
</protein>
<name>A0AAE1CNL0_9GAST</name>
<evidence type="ECO:0000313" key="2">
    <source>
        <dbReference type="EMBL" id="KAK3722350.1"/>
    </source>
</evidence>
<organism evidence="2 3">
    <name type="scientific">Elysia crispata</name>
    <name type="common">lettuce slug</name>
    <dbReference type="NCBI Taxonomy" id="231223"/>
    <lineage>
        <taxon>Eukaryota</taxon>
        <taxon>Metazoa</taxon>
        <taxon>Spiralia</taxon>
        <taxon>Lophotrochozoa</taxon>
        <taxon>Mollusca</taxon>
        <taxon>Gastropoda</taxon>
        <taxon>Heterobranchia</taxon>
        <taxon>Euthyneura</taxon>
        <taxon>Panpulmonata</taxon>
        <taxon>Sacoglossa</taxon>
        <taxon>Placobranchoidea</taxon>
        <taxon>Plakobranchidae</taxon>
        <taxon>Elysia</taxon>
    </lineage>
</organism>
<dbReference type="Proteomes" id="UP001283361">
    <property type="component" value="Unassembled WGS sequence"/>
</dbReference>
<gene>
    <name evidence="2" type="ORF">RRG08_041953</name>
</gene>
<keyword evidence="3" id="KW-1185">Reference proteome</keyword>
<proteinExistence type="predicted"/>
<dbReference type="EMBL" id="JAWDGP010007375">
    <property type="protein sequence ID" value="KAK3722350.1"/>
    <property type="molecule type" value="Genomic_DNA"/>
</dbReference>